<proteinExistence type="predicted"/>
<dbReference type="PANTHER" id="PTHR34406:SF1">
    <property type="entry name" value="PROTEIN YCEI"/>
    <property type="match status" value="1"/>
</dbReference>
<sequence length="199" mass="22511">MKLLSKVRTTLATLILASSLPALAENAQYRIDEDHFSIGFLVEHIGYADTLGQFLEAEGSFVYDEAANELREGEVLVQADSVFTNHDRRDEHLRNDDFLDADEHATIRFEATDWQPEDDDPRRGTLEGKLTLLGETRPVSLDVTLNKAAEYPFGHGEYTLGVSARTTIRRSEWGMTYGVERNLVGDEVDLIFEFEAIRE</sequence>
<dbReference type="SMART" id="SM00867">
    <property type="entry name" value="YceI"/>
    <property type="match status" value="1"/>
</dbReference>
<dbReference type="Pfam" id="PF04264">
    <property type="entry name" value="YceI"/>
    <property type="match status" value="1"/>
</dbReference>
<dbReference type="InterPro" id="IPR036761">
    <property type="entry name" value="TTHA0802/YceI-like_sf"/>
</dbReference>
<evidence type="ECO:0000256" key="1">
    <source>
        <dbReference type="SAM" id="SignalP"/>
    </source>
</evidence>
<feature type="domain" description="Lipid/polyisoprenoid-binding YceI-like" evidence="2">
    <location>
        <begin position="28"/>
        <end position="197"/>
    </location>
</feature>
<accession>A0A3E1K693</accession>
<dbReference type="Gene3D" id="2.40.128.110">
    <property type="entry name" value="Lipid/polyisoprenoid-binding, YceI-like"/>
    <property type="match status" value="1"/>
</dbReference>
<keyword evidence="4" id="KW-1185">Reference proteome</keyword>
<feature type="signal peptide" evidence="1">
    <location>
        <begin position="1"/>
        <end position="24"/>
    </location>
</feature>
<dbReference type="Proteomes" id="UP000260351">
    <property type="component" value="Unassembled WGS sequence"/>
</dbReference>
<evidence type="ECO:0000259" key="2">
    <source>
        <dbReference type="SMART" id="SM00867"/>
    </source>
</evidence>
<dbReference type="RefSeq" id="WP_116651573.1">
    <property type="nucleotide sequence ID" value="NZ_QUZK01000046.1"/>
</dbReference>
<protein>
    <submittedName>
        <fullName evidence="3">Polyisoprenoid-binding protein</fullName>
    </submittedName>
</protein>
<name>A0A3E1K693_9GAMM</name>
<evidence type="ECO:0000313" key="3">
    <source>
        <dbReference type="EMBL" id="RFF29547.1"/>
    </source>
</evidence>
<keyword evidence="1" id="KW-0732">Signal</keyword>
<reference evidence="3 4" key="1">
    <citation type="submission" date="2018-08" db="EMBL/GenBank/DDBJ databases">
        <title>Wenzhouxiangella salilacus sp. nov., a novel bacterium isolated from a saline lake in Xinjiang Province, China.</title>
        <authorList>
            <person name="Han S."/>
        </authorList>
    </citation>
    <scope>NUCLEOTIDE SEQUENCE [LARGE SCALE GENOMIC DNA]</scope>
    <source>
        <strain evidence="3 4">XDB06</strain>
    </source>
</reference>
<feature type="chain" id="PRO_5017807759" evidence="1">
    <location>
        <begin position="25"/>
        <end position="199"/>
    </location>
</feature>
<dbReference type="InterPro" id="IPR007372">
    <property type="entry name" value="Lipid/polyisoprenoid-bd_YceI"/>
</dbReference>
<comment type="caution">
    <text evidence="3">The sequence shown here is derived from an EMBL/GenBank/DDBJ whole genome shotgun (WGS) entry which is preliminary data.</text>
</comment>
<dbReference type="EMBL" id="QUZK01000046">
    <property type="protein sequence ID" value="RFF29547.1"/>
    <property type="molecule type" value="Genomic_DNA"/>
</dbReference>
<dbReference type="SUPFAM" id="SSF101874">
    <property type="entry name" value="YceI-like"/>
    <property type="match status" value="1"/>
</dbReference>
<evidence type="ECO:0000313" key="4">
    <source>
        <dbReference type="Proteomes" id="UP000260351"/>
    </source>
</evidence>
<dbReference type="OrthoDB" id="9811006at2"/>
<gene>
    <name evidence="3" type="ORF">DZC52_12830</name>
</gene>
<dbReference type="PANTHER" id="PTHR34406">
    <property type="entry name" value="PROTEIN YCEI"/>
    <property type="match status" value="1"/>
</dbReference>
<organism evidence="3 4">
    <name type="scientific">Wenzhouxiangella sediminis</name>
    <dbReference type="NCBI Taxonomy" id="1792836"/>
    <lineage>
        <taxon>Bacteria</taxon>
        <taxon>Pseudomonadati</taxon>
        <taxon>Pseudomonadota</taxon>
        <taxon>Gammaproteobacteria</taxon>
        <taxon>Chromatiales</taxon>
        <taxon>Wenzhouxiangellaceae</taxon>
        <taxon>Wenzhouxiangella</taxon>
    </lineage>
</organism>
<dbReference type="AlphaFoldDB" id="A0A3E1K693"/>